<protein>
    <submittedName>
        <fullName evidence="2">Uncharacterized protein</fullName>
    </submittedName>
</protein>
<evidence type="ECO:0000256" key="1">
    <source>
        <dbReference type="SAM" id="MobiDB-lite"/>
    </source>
</evidence>
<evidence type="ECO:0000313" key="3">
    <source>
        <dbReference type="Proteomes" id="UP001168821"/>
    </source>
</evidence>
<gene>
    <name evidence="2" type="ORF">Zmor_001391</name>
</gene>
<accession>A0AA38IYG5</accession>
<proteinExistence type="predicted"/>
<sequence length="107" mass="11564">MSGTVVPPGRRLPSGRAPLGSGGCDLEIWKSREDGTATREGSAVTVTTRARRFRLSTATKKKCGDGDTVFRSGAAIPKPVQTGRRPKKVLTVGRRVELLTWSHFSKN</sequence>
<feature type="region of interest" description="Disordered" evidence="1">
    <location>
        <begin position="1"/>
        <end position="23"/>
    </location>
</feature>
<dbReference type="EMBL" id="JALNTZ010000001">
    <property type="protein sequence ID" value="KAJ3665927.1"/>
    <property type="molecule type" value="Genomic_DNA"/>
</dbReference>
<organism evidence="2 3">
    <name type="scientific">Zophobas morio</name>
    <dbReference type="NCBI Taxonomy" id="2755281"/>
    <lineage>
        <taxon>Eukaryota</taxon>
        <taxon>Metazoa</taxon>
        <taxon>Ecdysozoa</taxon>
        <taxon>Arthropoda</taxon>
        <taxon>Hexapoda</taxon>
        <taxon>Insecta</taxon>
        <taxon>Pterygota</taxon>
        <taxon>Neoptera</taxon>
        <taxon>Endopterygota</taxon>
        <taxon>Coleoptera</taxon>
        <taxon>Polyphaga</taxon>
        <taxon>Cucujiformia</taxon>
        <taxon>Tenebrionidae</taxon>
        <taxon>Zophobas</taxon>
    </lineage>
</organism>
<comment type="caution">
    <text evidence="2">The sequence shown here is derived from an EMBL/GenBank/DDBJ whole genome shotgun (WGS) entry which is preliminary data.</text>
</comment>
<dbReference type="AlphaFoldDB" id="A0AA38IYG5"/>
<reference evidence="2" key="1">
    <citation type="journal article" date="2023" name="G3 (Bethesda)">
        <title>Whole genome assemblies of Zophobas morio and Tenebrio molitor.</title>
        <authorList>
            <person name="Kaur S."/>
            <person name="Stinson S.A."/>
            <person name="diCenzo G.C."/>
        </authorList>
    </citation>
    <scope>NUCLEOTIDE SEQUENCE</scope>
    <source>
        <strain evidence="2">QUZm001</strain>
    </source>
</reference>
<evidence type="ECO:0000313" key="2">
    <source>
        <dbReference type="EMBL" id="KAJ3665927.1"/>
    </source>
</evidence>
<name>A0AA38IYG5_9CUCU</name>
<keyword evidence="3" id="KW-1185">Reference proteome</keyword>
<dbReference type="Proteomes" id="UP001168821">
    <property type="component" value="Unassembled WGS sequence"/>
</dbReference>